<feature type="transmembrane region" description="Helical" evidence="2">
    <location>
        <begin position="86"/>
        <end position="107"/>
    </location>
</feature>
<evidence type="ECO:0000313" key="4">
    <source>
        <dbReference type="Proteomes" id="UP000004525"/>
    </source>
</evidence>
<protein>
    <submittedName>
        <fullName evidence="3">Uncharacterized protein</fullName>
    </submittedName>
</protein>
<name>C2JU06_LACRM</name>
<dbReference type="Proteomes" id="UP000004525">
    <property type="component" value="Unassembled WGS sequence"/>
</dbReference>
<dbReference type="AlphaFoldDB" id="C2JU06"/>
<dbReference type="HOGENOM" id="CLU_674044_0_0_9"/>
<evidence type="ECO:0000313" key="3">
    <source>
        <dbReference type="EMBL" id="EEN81399.1"/>
    </source>
</evidence>
<organism evidence="3 4">
    <name type="scientific">Lacticaseibacillus rhamnosus (strain LMS2-1)</name>
    <dbReference type="NCBI Taxonomy" id="525361"/>
    <lineage>
        <taxon>Bacteria</taxon>
        <taxon>Bacillati</taxon>
        <taxon>Bacillota</taxon>
        <taxon>Bacilli</taxon>
        <taxon>Lactobacillales</taxon>
        <taxon>Lactobacillaceae</taxon>
        <taxon>Lacticaseibacillus</taxon>
    </lineage>
</organism>
<evidence type="ECO:0000256" key="2">
    <source>
        <dbReference type="SAM" id="Phobius"/>
    </source>
</evidence>
<reference evidence="3" key="1">
    <citation type="submission" date="2009-01" db="EMBL/GenBank/DDBJ databases">
        <authorList>
            <person name="Qin X."/>
            <person name="Bachman B."/>
            <person name="Battles P."/>
            <person name="Bell A."/>
            <person name="Bess C."/>
            <person name="Bickham C."/>
            <person name="Chaboub L."/>
            <person name="Chen D."/>
            <person name="Coyle M."/>
            <person name="Deiros D.R."/>
            <person name="Dinh H."/>
            <person name="Forbes L."/>
            <person name="Fowler G."/>
            <person name="Francisco L."/>
            <person name="Fu Q."/>
            <person name="Gubbala S."/>
            <person name="Hale W."/>
            <person name="Han Y."/>
            <person name="Hemphill L."/>
            <person name="Highlander S.K."/>
            <person name="Hirani K."/>
            <person name="Hogues M."/>
            <person name="Jackson L."/>
            <person name="Jakkamsetti A."/>
            <person name="Javaid M."/>
            <person name="Jiang H."/>
            <person name="Korchina V."/>
            <person name="Kovar C."/>
            <person name="Lara F."/>
            <person name="Lee S."/>
            <person name="Mata R."/>
            <person name="Mathew T."/>
            <person name="Moen C."/>
            <person name="Morales K."/>
            <person name="Munidasa M."/>
            <person name="Nazareth L."/>
            <person name="Ngo R."/>
            <person name="Nguyen L."/>
            <person name="Okwuonu G."/>
            <person name="Ongeri F."/>
            <person name="Patil S."/>
            <person name="Petrosino J."/>
            <person name="Pham C."/>
            <person name="Pham P."/>
            <person name="Pu L.-L."/>
            <person name="Puazo M."/>
            <person name="Raj R."/>
            <person name="Reid J."/>
            <person name="Rouhana J."/>
            <person name="Saada N."/>
            <person name="Shang Y."/>
            <person name="Simmons D."/>
            <person name="Thornton R."/>
            <person name="Warren J."/>
            <person name="Weissenberger G."/>
            <person name="Zhang J."/>
            <person name="Zhang L."/>
            <person name="Zhou C."/>
            <person name="Zhu D."/>
            <person name="Muzny D."/>
            <person name="Worley K."/>
            <person name="Gibbs R."/>
        </authorList>
    </citation>
    <scope>NUCLEOTIDE SEQUENCE [LARGE SCALE GENOMIC DNA]</scope>
    <source>
        <strain evidence="3">LMS2-1</strain>
    </source>
</reference>
<feature type="transmembrane region" description="Helical" evidence="2">
    <location>
        <begin position="138"/>
        <end position="157"/>
    </location>
</feature>
<gene>
    <name evidence="3" type="ORF">HMPREF0539_0390</name>
</gene>
<feature type="compositionally biased region" description="Polar residues" evidence="1">
    <location>
        <begin position="247"/>
        <end position="259"/>
    </location>
</feature>
<keyword evidence="2" id="KW-0472">Membrane</keyword>
<feature type="compositionally biased region" description="Low complexity" evidence="1">
    <location>
        <begin position="224"/>
        <end position="246"/>
    </location>
</feature>
<evidence type="ECO:0000256" key="1">
    <source>
        <dbReference type="SAM" id="MobiDB-lite"/>
    </source>
</evidence>
<accession>C2JU06</accession>
<comment type="caution">
    <text evidence="3">The sequence shown here is derived from an EMBL/GenBank/DDBJ whole genome shotgun (WGS) entry which is preliminary data.</text>
</comment>
<keyword evidence="4" id="KW-1185">Reference proteome</keyword>
<keyword evidence="2" id="KW-0812">Transmembrane</keyword>
<proteinExistence type="predicted"/>
<dbReference type="EMBL" id="ACIZ01000019">
    <property type="protein sequence ID" value="EEN81399.1"/>
    <property type="molecule type" value="Genomic_DNA"/>
</dbReference>
<sequence length="430" mass="47487">MADNDVGYNQNTSNLKEISMALYLFLSLLIIVLLILTLLQYLNTNRIVDQQLTQHKMMFPNQIRRARSVYMRGIFRANHRQRNLRTTAIVSDILAAICLVNAVVVHFQPDSTVSLGNSLLRGQALHVSSQLNTTIQNTSLLIGMLLALVSRVVWLYLSRWRYQKLVKADSEHASGPTDLFWTPAVLLQNQYHLQLGIQAVLIVGIIFLALTGLFDWLPTPNNATSQPQSQSVPASPSSSRTSAPSVNTESNTSNASSGSTPQTTQPTYPIDDMKKAPLAPAVALANLTDADRAALLFTMYWTMNGLQTYQVAEYANSTDETYSYHLVSGASGQLIVFSETIPSVNQSDYMFYAFIQGETVKLYNMYQSKQAITSLASQYNLTVTGTTITPNMPEIQDSNINMRQLISAFLTDPAFAKIKSGLTQGVAVPL</sequence>
<feature type="region of interest" description="Disordered" evidence="1">
    <location>
        <begin position="224"/>
        <end position="271"/>
    </location>
</feature>
<keyword evidence="2" id="KW-1133">Transmembrane helix</keyword>
<feature type="transmembrane region" description="Helical" evidence="2">
    <location>
        <begin position="195"/>
        <end position="217"/>
    </location>
</feature>
<feature type="transmembrane region" description="Helical" evidence="2">
    <location>
        <begin position="20"/>
        <end position="42"/>
    </location>
</feature>